<feature type="transmembrane region" description="Helical" evidence="1">
    <location>
        <begin position="44"/>
        <end position="62"/>
    </location>
</feature>
<gene>
    <name evidence="2" type="ORF">J0A67_07195</name>
</gene>
<evidence type="ECO:0000256" key="1">
    <source>
        <dbReference type="SAM" id="Phobius"/>
    </source>
</evidence>
<name>A0ABS3BSI8_9BACT</name>
<accession>A0ABS3BSI8</accession>
<sequence length="734" mass="83011">MKTLGQHISSLERQLGLNPWIKGLFFAVSMALLMSVLGLNGMPWRGIASGSGVVFAIFFGAFRPKRARAVQILHDRVGGLEFSLELLQKPNPSIAERLQLERIASQIPPRIWVFQKGLLPFALVLVGALSLNFLSGFIKSSGESRNSEVEVLENPKTALVENAPVLLYQTDVKVNPPRYTGLPNLTQESLDVRALKGSEITWSLAFQNADSLEVIFLSSSGDSLPFSKAGSGFQLVDELAGSGIYSIQAWKGEDLVFESDFYTLESIEDESPRILPEEKATYKFFFPGNDPKLSLQAQISDDFKVNKVEIVATLVRGKGENVKFRETRFEVEKTPFSSKNSNYLLNVSTLDFQPGDELYYYWTAVDNKSPEANASRSNTYFIKYFDDSEESNAELEGMAIQVLPEYFRSQRQIIIDTEKLLAEKSKIPEKQFNSTSNEIGYDQKLLRLRYGQYLGEEFETAAVGVVVEPENDGDMLKGYMHLHDQEGEHDPDTGNEKPGRFEPTVAQAEHGHEHAQETENGQESMESLMSEYIHAHDSEEVNTFYEQSTRGALKAALEQMWQAELHMRLFEPEKSLPYQYKALELLKSVQQKSRVYVKRTAYDPPPIKEEEKRLSGELDELEEEIRKEQLVLDQQIEPLASAVLGFLAKNELSASDRQTVHKLGSLWTERMQNSGLSDWSLVLYLQQLESGKLENNGRKQLREKLHPLAKNYKNPGPSYLSNEALKSAFRKNLR</sequence>
<evidence type="ECO:0000313" key="2">
    <source>
        <dbReference type="EMBL" id="MBN7800639.1"/>
    </source>
</evidence>
<protein>
    <recommendedName>
        <fullName evidence="4">Tryptophan-rich sensory protein</fullName>
    </recommendedName>
</protein>
<organism evidence="2 3">
    <name type="scientific">Algoriphagus aestuariicola</name>
    <dbReference type="NCBI Taxonomy" id="1852016"/>
    <lineage>
        <taxon>Bacteria</taxon>
        <taxon>Pseudomonadati</taxon>
        <taxon>Bacteroidota</taxon>
        <taxon>Cytophagia</taxon>
        <taxon>Cytophagales</taxon>
        <taxon>Cyclobacteriaceae</taxon>
        <taxon>Algoriphagus</taxon>
    </lineage>
</organism>
<feature type="transmembrane region" description="Helical" evidence="1">
    <location>
        <begin position="20"/>
        <end position="38"/>
    </location>
</feature>
<dbReference type="RefSeq" id="WP_206568583.1">
    <property type="nucleotide sequence ID" value="NZ_JAFKCW010000001.1"/>
</dbReference>
<reference evidence="2 3" key="1">
    <citation type="submission" date="2021-03" db="EMBL/GenBank/DDBJ databases">
        <title>novel species isolated from a fishpond in China.</title>
        <authorList>
            <person name="Lu H."/>
            <person name="Cai Z."/>
        </authorList>
    </citation>
    <scope>NUCLEOTIDE SEQUENCE [LARGE SCALE GENOMIC DNA]</scope>
    <source>
        <strain evidence="2 3">JCM 31546</strain>
    </source>
</reference>
<dbReference type="EMBL" id="JAFKCW010000001">
    <property type="protein sequence ID" value="MBN7800639.1"/>
    <property type="molecule type" value="Genomic_DNA"/>
</dbReference>
<keyword evidence="1" id="KW-0812">Transmembrane</keyword>
<keyword evidence="3" id="KW-1185">Reference proteome</keyword>
<dbReference type="Proteomes" id="UP000664698">
    <property type="component" value="Unassembled WGS sequence"/>
</dbReference>
<comment type="caution">
    <text evidence="2">The sequence shown here is derived from an EMBL/GenBank/DDBJ whole genome shotgun (WGS) entry which is preliminary data.</text>
</comment>
<keyword evidence="1" id="KW-0472">Membrane</keyword>
<evidence type="ECO:0000313" key="3">
    <source>
        <dbReference type="Proteomes" id="UP000664698"/>
    </source>
</evidence>
<feature type="transmembrane region" description="Helical" evidence="1">
    <location>
        <begin position="118"/>
        <end position="138"/>
    </location>
</feature>
<proteinExistence type="predicted"/>
<evidence type="ECO:0008006" key="4">
    <source>
        <dbReference type="Google" id="ProtNLM"/>
    </source>
</evidence>
<keyword evidence="1" id="KW-1133">Transmembrane helix</keyword>